<protein>
    <submittedName>
        <fullName evidence="1 3">Uncharacterized protein</fullName>
    </submittedName>
</protein>
<accession>A0A182EQY7</accession>
<organism evidence="3">
    <name type="scientific">Onchocerca ochengi</name>
    <name type="common">Filarial nematode worm</name>
    <dbReference type="NCBI Taxonomy" id="42157"/>
    <lineage>
        <taxon>Eukaryota</taxon>
        <taxon>Metazoa</taxon>
        <taxon>Ecdysozoa</taxon>
        <taxon>Nematoda</taxon>
        <taxon>Chromadorea</taxon>
        <taxon>Rhabditida</taxon>
        <taxon>Spirurina</taxon>
        <taxon>Spiruromorpha</taxon>
        <taxon>Filarioidea</taxon>
        <taxon>Onchocercidae</taxon>
        <taxon>Onchocerca</taxon>
    </lineage>
</organism>
<keyword evidence="2" id="KW-1185">Reference proteome</keyword>
<sequence length="97" mass="10979">MRKLPLKTSLTSAKEAAAEKDVHIPESVITEEIFVPIGKSSRDPLPPKGVMTANKNKIKTQIETGITHRRTPPTIQFTEERHRSRTISIFNEQKSEE</sequence>
<evidence type="ECO:0000313" key="1">
    <source>
        <dbReference type="EMBL" id="VDM94279.1"/>
    </source>
</evidence>
<dbReference type="AlphaFoldDB" id="A0A182EQY7"/>
<dbReference type="OrthoDB" id="5814564at2759"/>
<reference evidence="3" key="1">
    <citation type="submission" date="2016-06" db="UniProtKB">
        <authorList>
            <consortium name="WormBaseParasite"/>
        </authorList>
    </citation>
    <scope>IDENTIFICATION</scope>
</reference>
<proteinExistence type="predicted"/>
<evidence type="ECO:0000313" key="3">
    <source>
        <dbReference type="WBParaSite" id="nOo.2.0.1.t10552-RA"/>
    </source>
</evidence>
<gene>
    <name evidence="1" type="ORF">NOO_LOCUS10552</name>
</gene>
<reference evidence="1 2" key="2">
    <citation type="submission" date="2018-08" db="EMBL/GenBank/DDBJ databases">
        <authorList>
            <person name="Laetsch R D."/>
            <person name="Stevens L."/>
            <person name="Kumar S."/>
            <person name="Blaxter L. M."/>
        </authorList>
    </citation>
    <scope>NUCLEOTIDE SEQUENCE [LARGE SCALE GENOMIC DNA]</scope>
</reference>
<evidence type="ECO:0000313" key="2">
    <source>
        <dbReference type="Proteomes" id="UP000271087"/>
    </source>
</evidence>
<dbReference type="WBParaSite" id="nOo.2.0.1.t10552-RA">
    <property type="protein sequence ID" value="nOo.2.0.1.t10552-RA"/>
    <property type="gene ID" value="nOo.2.0.1.g10552"/>
</dbReference>
<dbReference type="EMBL" id="UYRW01006171">
    <property type="protein sequence ID" value="VDM94279.1"/>
    <property type="molecule type" value="Genomic_DNA"/>
</dbReference>
<dbReference type="Proteomes" id="UP000271087">
    <property type="component" value="Unassembled WGS sequence"/>
</dbReference>
<name>A0A182EQY7_ONCOC</name>